<evidence type="ECO:0000256" key="8">
    <source>
        <dbReference type="HAMAP-Rule" id="MF_00222"/>
    </source>
</evidence>
<keyword evidence="4 8" id="KW-0521">NADP</keyword>
<comment type="caution">
    <text evidence="8">Lacks conserved residue(s) required for the propagation of feature annotation.</text>
</comment>
<comment type="catalytic activity">
    <reaction evidence="7 8">
        <text>shikimate + NADP(+) = 3-dehydroshikimate + NADPH + H(+)</text>
        <dbReference type="Rhea" id="RHEA:17737"/>
        <dbReference type="ChEBI" id="CHEBI:15378"/>
        <dbReference type="ChEBI" id="CHEBI:16630"/>
        <dbReference type="ChEBI" id="CHEBI:36208"/>
        <dbReference type="ChEBI" id="CHEBI:57783"/>
        <dbReference type="ChEBI" id="CHEBI:58349"/>
        <dbReference type="EC" id="1.1.1.25"/>
    </reaction>
</comment>
<feature type="binding site" evidence="8">
    <location>
        <position position="227"/>
    </location>
    <ligand>
        <name>NADP(+)</name>
        <dbReference type="ChEBI" id="CHEBI:58349"/>
    </ligand>
</feature>
<dbReference type="AlphaFoldDB" id="A0A5C1QI21"/>
<dbReference type="UniPathway" id="UPA00053">
    <property type="reaction ID" value="UER00087"/>
</dbReference>
<dbReference type="EMBL" id="CP036150">
    <property type="protein sequence ID" value="QEN06640.1"/>
    <property type="molecule type" value="Genomic_DNA"/>
</dbReference>
<sequence length="290" mass="31457">MGHSYKSELVGVFGHPVAENPTIVMLEAAFKELNIHWRYLTIEVLPQDLKEAISGMRAMQMKGINLTIPHKIEVIQYLDSIAEDASLIGAVNTVRKDKDRLIGENTDGKGFLESLKNDAKVNPKGRNFLILGAGGAARAISVELALAGAKQISIANRTASKGQALVKHLNDHTGTHSEFISWDGSISIPDTTDILVNATSIGLFPDVDEKPELNYDSIRKNMVVCDVIPNPPLTAFLYEASKRGAKTLDGLGMLVYQGAIGFKMWTGLEAPLPIMKDALSKEFGGESSNQ</sequence>
<dbReference type="Proteomes" id="UP000324209">
    <property type="component" value="Chromosome"/>
</dbReference>
<dbReference type="Pfam" id="PF18317">
    <property type="entry name" value="SDH_C"/>
    <property type="match status" value="1"/>
</dbReference>
<dbReference type="PANTHER" id="PTHR21089:SF1">
    <property type="entry name" value="BIFUNCTIONAL 3-DEHYDROQUINATE DEHYDRATASE_SHIKIMATE DEHYDROGENASE, CHLOROPLASTIC"/>
    <property type="match status" value="1"/>
</dbReference>
<comment type="function">
    <text evidence="8">Involved in the biosynthesis of the chorismate, which leads to the biosynthesis of aromatic amino acids. Catalyzes the reversible NADPH linked reduction of 3-dehydroshikimate (DHSA) to yield shikimate (SA).</text>
</comment>
<feature type="binding site" evidence="8">
    <location>
        <position position="107"/>
    </location>
    <ligand>
        <name>shikimate</name>
        <dbReference type="ChEBI" id="CHEBI:36208"/>
    </ligand>
</feature>
<feature type="binding site" evidence="8">
    <location>
        <position position="92"/>
    </location>
    <ligand>
        <name>shikimate</name>
        <dbReference type="ChEBI" id="CHEBI:36208"/>
    </ligand>
</feature>
<feature type="binding site" evidence="8">
    <location>
        <begin position="132"/>
        <end position="136"/>
    </location>
    <ligand>
        <name>NADP(+)</name>
        <dbReference type="ChEBI" id="CHEBI:58349"/>
    </ligand>
</feature>
<dbReference type="SUPFAM" id="SSF51735">
    <property type="entry name" value="NAD(P)-binding Rossmann-fold domains"/>
    <property type="match status" value="1"/>
</dbReference>
<comment type="subunit">
    <text evidence="8">Homodimer.</text>
</comment>
<evidence type="ECO:0000256" key="3">
    <source>
        <dbReference type="ARBA" id="ARBA00022605"/>
    </source>
</evidence>
<evidence type="ECO:0000259" key="9">
    <source>
        <dbReference type="Pfam" id="PF01488"/>
    </source>
</evidence>
<evidence type="ECO:0000259" key="11">
    <source>
        <dbReference type="Pfam" id="PF18317"/>
    </source>
</evidence>
<comment type="pathway">
    <text evidence="1 8">Metabolic intermediate biosynthesis; chorismate biosynthesis; chorismate from D-erythrose 4-phosphate and phosphoenolpyruvate: step 4/7.</text>
</comment>
<feature type="domain" description="SDH C-terminal" evidence="11">
    <location>
        <begin position="250"/>
        <end position="279"/>
    </location>
</feature>
<feature type="domain" description="Quinate/shikimate 5-dehydrogenase/glutamyl-tRNA reductase" evidence="9">
    <location>
        <begin position="123"/>
        <end position="200"/>
    </location>
</feature>
<dbReference type="RefSeq" id="WP_149484723.1">
    <property type="nucleotide sequence ID" value="NZ_CP036150.1"/>
</dbReference>
<dbReference type="InterPro" id="IPR011342">
    <property type="entry name" value="Shikimate_DH"/>
</dbReference>
<dbReference type="EC" id="1.1.1.25" evidence="2 8"/>
<dbReference type="GO" id="GO:0008652">
    <property type="term" value="P:amino acid biosynthetic process"/>
    <property type="evidence" value="ECO:0007669"/>
    <property type="project" value="UniProtKB-KW"/>
</dbReference>
<accession>A0A5C1QI21</accession>
<keyword evidence="13" id="KW-1185">Reference proteome</keyword>
<evidence type="ECO:0000256" key="5">
    <source>
        <dbReference type="ARBA" id="ARBA00023002"/>
    </source>
</evidence>
<keyword evidence="5 8" id="KW-0560">Oxidoreductase</keyword>
<evidence type="ECO:0000256" key="1">
    <source>
        <dbReference type="ARBA" id="ARBA00004871"/>
    </source>
</evidence>
<name>A0A5C1QI21_9SPIO</name>
<feature type="binding site" evidence="8">
    <location>
        <begin position="156"/>
        <end position="161"/>
    </location>
    <ligand>
        <name>NADP(+)</name>
        <dbReference type="ChEBI" id="CHEBI:58349"/>
    </ligand>
</feature>
<dbReference type="NCBIfam" id="TIGR00507">
    <property type="entry name" value="aroE"/>
    <property type="match status" value="1"/>
</dbReference>
<gene>
    <name evidence="8 12" type="primary">aroE</name>
    <name evidence="12" type="ORF">EXM22_01030</name>
</gene>
<protein>
    <recommendedName>
        <fullName evidence="2 8">Shikimate dehydrogenase (NADP(+))</fullName>
        <shortName evidence="8">SDH</shortName>
        <ecNumber evidence="2 8">1.1.1.25</ecNumber>
    </recommendedName>
</protein>
<keyword evidence="6 8" id="KW-0057">Aromatic amino acid biosynthesis</keyword>
<evidence type="ECO:0000256" key="2">
    <source>
        <dbReference type="ARBA" id="ARBA00012962"/>
    </source>
</evidence>
<dbReference type="Pfam" id="PF01488">
    <property type="entry name" value="Shikimate_DH"/>
    <property type="match status" value="1"/>
</dbReference>
<dbReference type="GO" id="GO:0019632">
    <property type="term" value="P:shikimate metabolic process"/>
    <property type="evidence" value="ECO:0007669"/>
    <property type="project" value="InterPro"/>
</dbReference>
<dbReference type="CDD" id="cd01065">
    <property type="entry name" value="NAD_bind_Shikimate_DH"/>
    <property type="match status" value="1"/>
</dbReference>
<feature type="domain" description="Shikimate dehydrogenase substrate binding N-terminal" evidence="10">
    <location>
        <begin position="12"/>
        <end position="94"/>
    </location>
</feature>
<dbReference type="InterPro" id="IPR041121">
    <property type="entry name" value="SDH_C"/>
</dbReference>
<dbReference type="InterPro" id="IPR046346">
    <property type="entry name" value="Aminoacid_DH-like_N_sf"/>
</dbReference>
<comment type="similarity">
    <text evidence="8">Belongs to the shikimate dehydrogenase family.</text>
</comment>
<keyword evidence="3 8" id="KW-0028">Amino-acid biosynthesis</keyword>
<dbReference type="InterPro" id="IPR006151">
    <property type="entry name" value="Shikm_DH/Glu-tRNA_Rdtase"/>
</dbReference>
<reference evidence="12 13" key="1">
    <citation type="submission" date="2019-02" db="EMBL/GenBank/DDBJ databases">
        <title>Complete Genome Sequence and Methylome Analysis of free living Spirochaetas.</title>
        <authorList>
            <person name="Fomenkov A."/>
            <person name="Dubinina G."/>
            <person name="Leshcheva N."/>
            <person name="Mikheeva N."/>
            <person name="Grabovich M."/>
            <person name="Vincze T."/>
            <person name="Roberts R.J."/>
        </authorList>
    </citation>
    <scope>NUCLEOTIDE SEQUENCE [LARGE SCALE GENOMIC DNA]</scope>
    <source>
        <strain evidence="12 13">K2</strain>
    </source>
</reference>
<dbReference type="OrthoDB" id="9792692at2"/>
<evidence type="ECO:0000313" key="13">
    <source>
        <dbReference type="Proteomes" id="UP000324209"/>
    </source>
</evidence>
<dbReference type="GO" id="GO:0004764">
    <property type="term" value="F:shikimate 3-dehydrogenase (NADP+) activity"/>
    <property type="evidence" value="ECO:0007669"/>
    <property type="project" value="UniProtKB-UniRule"/>
</dbReference>
<dbReference type="InterPro" id="IPR036291">
    <property type="entry name" value="NAD(P)-bd_dom_sf"/>
</dbReference>
<dbReference type="GO" id="GO:0009073">
    <property type="term" value="P:aromatic amino acid family biosynthetic process"/>
    <property type="evidence" value="ECO:0007669"/>
    <property type="project" value="UniProtKB-KW"/>
</dbReference>
<evidence type="ECO:0000256" key="6">
    <source>
        <dbReference type="ARBA" id="ARBA00023141"/>
    </source>
</evidence>
<evidence type="ECO:0000313" key="12">
    <source>
        <dbReference type="EMBL" id="QEN06640.1"/>
    </source>
</evidence>
<feature type="binding site" evidence="8">
    <location>
        <position position="257"/>
    </location>
    <ligand>
        <name>shikimate</name>
        <dbReference type="ChEBI" id="CHEBI:36208"/>
    </ligand>
</feature>
<evidence type="ECO:0000256" key="4">
    <source>
        <dbReference type="ARBA" id="ARBA00022857"/>
    </source>
</evidence>
<feature type="binding site" evidence="8">
    <location>
        <position position="250"/>
    </location>
    <ligand>
        <name>NADP(+)</name>
        <dbReference type="ChEBI" id="CHEBI:58349"/>
    </ligand>
</feature>
<evidence type="ECO:0000256" key="7">
    <source>
        <dbReference type="ARBA" id="ARBA00049442"/>
    </source>
</evidence>
<feature type="active site" description="Proton acceptor" evidence="8">
    <location>
        <position position="71"/>
    </location>
</feature>
<feature type="binding site" evidence="8">
    <location>
        <position position="83"/>
    </location>
    <ligand>
        <name>NADP(+)</name>
        <dbReference type="ChEBI" id="CHEBI:58349"/>
    </ligand>
</feature>
<feature type="binding site" evidence="8">
    <location>
        <position position="67"/>
    </location>
    <ligand>
        <name>shikimate</name>
        <dbReference type="ChEBI" id="CHEBI:36208"/>
    </ligand>
</feature>
<dbReference type="Pfam" id="PF08501">
    <property type="entry name" value="Shikimate_dh_N"/>
    <property type="match status" value="1"/>
</dbReference>
<organism evidence="12 13">
    <name type="scientific">Oceanispirochaeta crateris</name>
    <dbReference type="NCBI Taxonomy" id="2518645"/>
    <lineage>
        <taxon>Bacteria</taxon>
        <taxon>Pseudomonadati</taxon>
        <taxon>Spirochaetota</taxon>
        <taxon>Spirochaetia</taxon>
        <taxon>Spirochaetales</taxon>
        <taxon>Spirochaetaceae</taxon>
        <taxon>Oceanispirochaeta</taxon>
    </lineage>
</organism>
<evidence type="ECO:0000259" key="10">
    <source>
        <dbReference type="Pfam" id="PF08501"/>
    </source>
</evidence>
<dbReference type="GO" id="GO:0050661">
    <property type="term" value="F:NADP binding"/>
    <property type="evidence" value="ECO:0007669"/>
    <property type="project" value="InterPro"/>
</dbReference>
<dbReference type="GO" id="GO:0009423">
    <property type="term" value="P:chorismate biosynthetic process"/>
    <property type="evidence" value="ECO:0007669"/>
    <property type="project" value="UniProtKB-UniRule"/>
</dbReference>
<dbReference type="SUPFAM" id="SSF53223">
    <property type="entry name" value="Aminoacid dehydrogenase-like, N-terminal domain"/>
    <property type="match status" value="1"/>
</dbReference>
<dbReference type="KEGG" id="ock:EXM22_01030"/>
<dbReference type="PANTHER" id="PTHR21089">
    <property type="entry name" value="SHIKIMATE DEHYDROGENASE"/>
    <property type="match status" value="1"/>
</dbReference>
<dbReference type="Gene3D" id="3.40.50.10860">
    <property type="entry name" value="Leucine Dehydrogenase, chain A, domain 1"/>
    <property type="match status" value="1"/>
</dbReference>
<dbReference type="InterPro" id="IPR013708">
    <property type="entry name" value="Shikimate_DH-bd_N"/>
</dbReference>
<dbReference type="HAMAP" id="MF_00222">
    <property type="entry name" value="Shikimate_DH_AroE"/>
    <property type="match status" value="1"/>
</dbReference>
<proteinExistence type="inferred from homology"/>
<dbReference type="Gene3D" id="3.40.50.720">
    <property type="entry name" value="NAD(P)-binding Rossmann-like Domain"/>
    <property type="match status" value="1"/>
</dbReference>
<dbReference type="InterPro" id="IPR022893">
    <property type="entry name" value="Shikimate_DH_fam"/>
</dbReference>